<dbReference type="EMBL" id="AGIP01000003">
    <property type="protein sequence ID" value="EHB65989.1"/>
    <property type="molecule type" value="Genomic_DNA"/>
</dbReference>
<name>G4HD63_9BACL</name>
<sequence length="46" mass="5693">MNRILKYDTNEKVKIKFNTVIADVLDDRMKPCQYVRDCDYDHEWRI</sequence>
<dbReference type="Proteomes" id="UP000003891">
    <property type="component" value="Unassembled WGS sequence"/>
</dbReference>
<reference evidence="1 2" key="1">
    <citation type="submission" date="2011-09" db="EMBL/GenBank/DDBJ databases">
        <title>The draft genome of Paenibacillus lactis 154.</title>
        <authorList>
            <consortium name="US DOE Joint Genome Institute (JGI-PGF)"/>
            <person name="Lucas S."/>
            <person name="Han J."/>
            <person name="Lapidus A."/>
            <person name="Cheng J.-F."/>
            <person name="Goodwin L."/>
            <person name="Pitluck S."/>
            <person name="Peters L."/>
            <person name="Land M.L."/>
            <person name="Hauser L."/>
            <person name="Siebers A."/>
            <person name="Thelen M."/>
            <person name="Hugenholtz P."/>
            <person name="Allgaier M."/>
            <person name="Woyke T.J."/>
        </authorList>
    </citation>
    <scope>NUCLEOTIDE SEQUENCE [LARGE SCALE GENOMIC DNA]</scope>
    <source>
        <strain evidence="1 2">154</strain>
    </source>
</reference>
<organism evidence="1 2">
    <name type="scientific">Paenibacillus lactis 154</name>
    <dbReference type="NCBI Taxonomy" id="743719"/>
    <lineage>
        <taxon>Bacteria</taxon>
        <taxon>Bacillati</taxon>
        <taxon>Bacillota</taxon>
        <taxon>Bacilli</taxon>
        <taxon>Bacillales</taxon>
        <taxon>Paenibacillaceae</taxon>
        <taxon>Paenibacillus</taxon>
    </lineage>
</organism>
<gene>
    <name evidence="1" type="ORF">PaelaDRAFT_1916</name>
</gene>
<accession>G4HD63</accession>
<evidence type="ECO:0000313" key="2">
    <source>
        <dbReference type="Proteomes" id="UP000003891"/>
    </source>
</evidence>
<protein>
    <submittedName>
        <fullName evidence="1">Uncharacterized protein</fullName>
    </submittedName>
</protein>
<evidence type="ECO:0000313" key="1">
    <source>
        <dbReference type="EMBL" id="EHB65989.1"/>
    </source>
</evidence>
<dbReference type="AlphaFoldDB" id="G4HD63"/>
<dbReference type="STRING" id="743719.PaelaDRAFT_1916"/>
<proteinExistence type="predicted"/>